<accession>X6LKX4</accession>
<proteinExistence type="predicted"/>
<dbReference type="EMBL" id="ASPP01036905">
    <property type="protein sequence ID" value="ETO02011.1"/>
    <property type="molecule type" value="Genomic_DNA"/>
</dbReference>
<organism evidence="2 3">
    <name type="scientific">Reticulomyxa filosa</name>
    <dbReference type="NCBI Taxonomy" id="46433"/>
    <lineage>
        <taxon>Eukaryota</taxon>
        <taxon>Sar</taxon>
        <taxon>Rhizaria</taxon>
        <taxon>Retaria</taxon>
        <taxon>Foraminifera</taxon>
        <taxon>Monothalamids</taxon>
        <taxon>Reticulomyxidae</taxon>
        <taxon>Reticulomyxa</taxon>
    </lineage>
</organism>
<evidence type="ECO:0000313" key="3">
    <source>
        <dbReference type="Proteomes" id="UP000023152"/>
    </source>
</evidence>
<evidence type="ECO:0000256" key="1">
    <source>
        <dbReference type="SAM" id="SignalP"/>
    </source>
</evidence>
<evidence type="ECO:0000313" key="2">
    <source>
        <dbReference type="EMBL" id="ETO02011.1"/>
    </source>
</evidence>
<feature type="non-terminal residue" evidence="2">
    <location>
        <position position="147"/>
    </location>
</feature>
<name>X6LKX4_RETFI</name>
<gene>
    <name evidence="2" type="ORF">RFI_35427</name>
</gene>
<dbReference type="AlphaFoldDB" id="X6LKX4"/>
<dbReference type="Proteomes" id="UP000023152">
    <property type="component" value="Unassembled WGS sequence"/>
</dbReference>
<keyword evidence="3" id="KW-1185">Reference proteome</keyword>
<reference evidence="2 3" key="1">
    <citation type="journal article" date="2013" name="Curr. Biol.">
        <title>The Genome of the Foraminiferan Reticulomyxa filosa.</title>
        <authorList>
            <person name="Glockner G."/>
            <person name="Hulsmann N."/>
            <person name="Schleicher M."/>
            <person name="Noegel A.A."/>
            <person name="Eichinger L."/>
            <person name="Gallinger C."/>
            <person name="Pawlowski J."/>
            <person name="Sierra R."/>
            <person name="Euteneuer U."/>
            <person name="Pillet L."/>
            <person name="Moustafa A."/>
            <person name="Platzer M."/>
            <person name="Groth M."/>
            <person name="Szafranski K."/>
            <person name="Schliwa M."/>
        </authorList>
    </citation>
    <scope>NUCLEOTIDE SEQUENCE [LARGE SCALE GENOMIC DNA]</scope>
</reference>
<sequence length="147" mass="18016">MLKYVVFFLFAFGVYPKSTKIQEDHKLIKWWNEREQMDKTKIIEKFKTLSNEQFGVWLLNKHKWKNGITKYDIDSICFSIEVYLDLITINHDCKEEKELTAYVKVDERKTLIKMKELTFEELLRQSYYCLKWKDFQKIRNENVKLEL</sequence>
<feature type="signal peptide" evidence="1">
    <location>
        <begin position="1"/>
        <end position="16"/>
    </location>
</feature>
<protein>
    <submittedName>
        <fullName evidence="2">Uncharacterized protein</fullName>
    </submittedName>
</protein>
<comment type="caution">
    <text evidence="2">The sequence shown here is derived from an EMBL/GenBank/DDBJ whole genome shotgun (WGS) entry which is preliminary data.</text>
</comment>
<keyword evidence="1" id="KW-0732">Signal</keyword>
<feature type="chain" id="PRO_5004974062" evidence="1">
    <location>
        <begin position="17"/>
        <end position="147"/>
    </location>
</feature>